<reference evidence="1" key="1">
    <citation type="submission" date="2021-06" db="EMBL/GenBank/DDBJ databases">
        <authorList>
            <person name="Kallberg Y."/>
            <person name="Tangrot J."/>
            <person name="Rosling A."/>
        </authorList>
    </citation>
    <scope>NUCLEOTIDE SEQUENCE</scope>
    <source>
        <strain evidence="1">MT106</strain>
    </source>
</reference>
<dbReference type="PANTHER" id="PTHR40866">
    <property type="entry name" value="BED-TYPE DOMAIN-CONTAINING PROTEIN"/>
    <property type="match status" value="1"/>
</dbReference>
<gene>
    <name evidence="1" type="ORF">AGERDE_LOCUS6434</name>
</gene>
<proteinExistence type="predicted"/>
<dbReference type="EMBL" id="CAJVPL010001003">
    <property type="protein sequence ID" value="CAG8546247.1"/>
    <property type="molecule type" value="Genomic_DNA"/>
</dbReference>
<dbReference type="InterPro" id="IPR012337">
    <property type="entry name" value="RNaseH-like_sf"/>
</dbReference>
<keyword evidence="2" id="KW-1185">Reference proteome</keyword>
<dbReference type="OrthoDB" id="5598835at2759"/>
<accession>A0A9N9AVF1</accession>
<organism evidence="1 2">
    <name type="scientific">Ambispora gerdemannii</name>
    <dbReference type="NCBI Taxonomy" id="144530"/>
    <lineage>
        <taxon>Eukaryota</taxon>
        <taxon>Fungi</taxon>
        <taxon>Fungi incertae sedis</taxon>
        <taxon>Mucoromycota</taxon>
        <taxon>Glomeromycotina</taxon>
        <taxon>Glomeromycetes</taxon>
        <taxon>Archaeosporales</taxon>
        <taxon>Ambisporaceae</taxon>
        <taxon>Ambispora</taxon>
    </lineage>
</organism>
<dbReference type="PANTHER" id="PTHR40866:SF1">
    <property type="entry name" value="BED-TYPE DOMAIN-CONTAINING PROTEIN"/>
    <property type="match status" value="1"/>
</dbReference>
<dbReference type="Proteomes" id="UP000789831">
    <property type="component" value="Unassembled WGS sequence"/>
</dbReference>
<dbReference type="SUPFAM" id="SSF53098">
    <property type="entry name" value="Ribonuclease H-like"/>
    <property type="match status" value="1"/>
</dbReference>
<protein>
    <submittedName>
        <fullName evidence="1">8332_t:CDS:1</fullName>
    </submittedName>
</protein>
<evidence type="ECO:0000313" key="1">
    <source>
        <dbReference type="EMBL" id="CAG8546247.1"/>
    </source>
</evidence>
<evidence type="ECO:0000313" key="2">
    <source>
        <dbReference type="Proteomes" id="UP000789831"/>
    </source>
</evidence>
<dbReference type="AlphaFoldDB" id="A0A9N9AVF1"/>
<name>A0A9N9AVF1_9GLOM</name>
<sequence>MTTLFNSNNDNVKEHNIINTFTFVGLFGIYQTVHVSRNLVLLAFSSFEDRTIQNVDAHVEQRSTNRKIASDSNLPLVGYASHHLNLAVNDLINFSSTLVNQIHTIVYMMRTYKNCGKLAKVISLKLILDNATRWMSVMKMIKRCKVLIHHVTQTNGFSATNESINLDDVRAYFNLLIEECPGLESQLGKKAPIIHDPIFEKAVIKVLRKQETVLTTDELQRSAN</sequence>
<comment type="caution">
    <text evidence="1">The sequence shown here is derived from an EMBL/GenBank/DDBJ whole genome shotgun (WGS) entry which is preliminary data.</text>
</comment>